<proteinExistence type="predicted"/>
<accession>A0A1H5BZS0</accession>
<evidence type="ECO:0000313" key="2">
    <source>
        <dbReference type="Proteomes" id="UP000183561"/>
    </source>
</evidence>
<keyword evidence="2" id="KW-1185">Reference proteome</keyword>
<dbReference type="InterPro" id="IPR054202">
    <property type="entry name" value="DUF6907"/>
</dbReference>
<name>A0A1H5BZS0_9NOCA</name>
<dbReference type="RefSeq" id="WP_072951421.1">
    <property type="nucleotide sequence ID" value="NZ_FNSV01000005.1"/>
</dbReference>
<reference evidence="2" key="1">
    <citation type="submission" date="2016-10" db="EMBL/GenBank/DDBJ databases">
        <authorList>
            <person name="Varghese N."/>
            <person name="Submissions S."/>
        </authorList>
    </citation>
    <scope>NUCLEOTIDE SEQUENCE [LARGE SCALE GENOMIC DNA]</scope>
    <source>
        <strain evidence="2">DSM 44498</strain>
    </source>
</reference>
<dbReference type="OrthoDB" id="4467120at2"/>
<evidence type="ECO:0000313" key="1">
    <source>
        <dbReference type="EMBL" id="SED59711.1"/>
    </source>
</evidence>
<sequence length="110" mass="11920">MNTNQTTGTECAPWCTNEDARGRADHTCMGDSSDCIELTAALDYLTLDEDGIESSFCFVTPVREADRRPGVSMTWEVGDHPEFRPRLTPGEARRIAAELVAAADLIEGGG</sequence>
<dbReference type="EMBL" id="FNSV01000005">
    <property type="protein sequence ID" value="SED59711.1"/>
    <property type="molecule type" value="Genomic_DNA"/>
</dbReference>
<organism evidence="1 2">
    <name type="scientific">Rhodococcus koreensis</name>
    <dbReference type="NCBI Taxonomy" id="99653"/>
    <lineage>
        <taxon>Bacteria</taxon>
        <taxon>Bacillati</taxon>
        <taxon>Actinomycetota</taxon>
        <taxon>Actinomycetes</taxon>
        <taxon>Mycobacteriales</taxon>
        <taxon>Nocardiaceae</taxon>
        <taxon>Rhodococcus</taxon>
    </lineage>
</organism>
<dbReference type="Pfam" id="PF21848">
    <property type="entry name" value="DUF6907"/>
    <property type="match status" value="1"/>
</dbReference>
<dbReference type="AlphaFoldDB" id="A0A1H5BZS0"/>
<gene>
    <name evidence="1" type="ORF">SAMN04490239_8925</name>
</gene>
<protein>
    <submittedName>
        <fullName evidence="1">Uncharacterized protein</fullName>
    </submittedName>
</protein>
<dbReference type="Proteomes" id="UP000183561">
    <property type="component" value="Unassembled WGS sequence"/>
</dbReference>